<feature type="domain" description="EF-hand" evidence="5">
    <location>
        <begin position="6"/>
        <end position="41"/>
    </location>
</feature>
<dbReference type="InterPro" id="IPR010736">
    <property type="entry name" value="SHIPPO-rpt"/>
</dbReference>
<dbReference type="PANTHER" id="PTHR21580:SF28">
    <property type="entry name" value="BOREALIN N-TERMINAL DOMAIN-CONTAINING PROTEIN-RELATED"/>
    <property type="match status" value="1"/>
</dbReference>
<evidence type="ECO:0000256" key="3">
    <source>
        <dbReference type="ARBA" id="ARBA00022837"/>
    </source>
</evidence>
<dbReference type="PANTHER" id="PTHR21580">
    <property type="entry name" value="SHIPPO-1-RELATED"/>
    <property type="match status" value="1"/>
</dbReference>
<dbReference type="FunFam" id="1.10.238.10:FF:000178">
    <property type="entry name" value="Calmodulin-2 A"/>
    <property type="match status" value="1"/>
</dbReference>
<sequence>MASAHDKMTRLKEEFRQLDRDGDGTLDFDEVCTLLRKGMSNLGHKEIRALFNAVDRNGNGRIDFEEFVDFVATTRPNPPGPATYTPNDMSESRHPSAPVATINNGPGHTLHGVNAESPGPCAYNTDEQPTLLRSRSSGSSIMGTGPGHEPVKMGRSSPGPCDYNTTNDLVQAHHPKQPCATIGNGPGHVALGAEHIPDRITGPTTYDAATAKSATISKSARATIGHGPGHVSLAMRSSSPGPGAYSADFTKQAGKPAAARATIGHGPGHRILDAHDSTPGPAAYLLQGRARIAGGAMARAPSQEVIQTMRNFRETDINHDGRLDFEEVRALLLRGNPNMREVDIKAIFAAVDKNVDHRIDFNELVDYLLPSGQPDNMTTRRKLKEAFAGLQPGPGTYNTAVRRDRIAGGGFGKAIRWT</sequence>
<comment type="similarity">
    <text evidence="1">Belongs to the centrin family.</text>
</comment>
<dbReference type="PROSITE" id="PS00018">
    <property type="entry name" value="EF_HAND_1"/>
    <property type="match status" value="3"/>
</dbReference>
<dbReference type="EMBL" id="HBNR01019886">
    <property type="protein sequence ID" value="CAE4573591.1"/>
    <property type="molecule type" value="Transcribed_RNA"/>
</dbReference>
<evidence type="ECO:0000256" key="4">
    <source>
        <dbReference type="SAM" id="MobiDB-lite"/>
    </source>
</evidence>
<dbReference type="InterPro" id="IPR018247">
    <property type="entry name" value="EF_Hand_1_Ca_BS"/>
</dbReference>
<dbReference type="Gene3D" id="1.10.238.10">
    <property type="entry name" value="EF-hand"/>
    <property type="match status" value="2"/>
</dbReference>
<dbReference type="InterPro" id="IPR002048">
    <property type="entry name" value="EF_hand_dom"/>
</dbReference>
<feature type="domain" description="EF-hand" evidence="5">
    <location>
        <begin position="303"/>
        <end position="338"/>
    </location>
</feature>
<protein>
    <recommendedName>
        <fullName evidence="5">EF-hand domain-containing protein</fullName>
    </recommendedName>
</protein>
<dbReference type="InterPro" id="IPR051291">
    <property type="entry name" value="CIMAP"/>
</dbReference>
<reference evidence="6" key="1">
    <citation type="submission" date="2021-01" db="EMBL/GenBank/DDBJ databases">
        <authorList>
            <person name="Corre E."/>
            <person name="Pelletier E."/>
            <person name="Niang G."/>
            <person name="Scheremetjew M."/>
            <person name="Finn R."/>
            <person name="Kale V."/>
            <person name="Holt S."/>
            <person name="Cochrane G."/>
            <person name="Meng A."/>
            <person name="Brown T."/>
            <person name="Cohen L."/>
        </authorList>
    </citation>
    <scope>NUCLEOTIDE SEQUENCE</scope>
    <source>
        <strain evidence="6">CCMP3105</strain>
    </source>
</reference>
<gene>
    <name evidence="6" type="ORF">AMON00008_LOCUS13210</name>
</gene>
<dbReference type="PROSITE" id="PS50222">
    <property type="entry name" value="EF_HAND_2"/>
    <property type="match status" value="4"/>
</dbReference>
<evidence type="ECO:0000256" key="1">
    <source>
        <dbReference type="ARBA" id="ARBA00005253"/>
    </source>
</evidence>
<dbReference type="InterPro" id="IPR011992">
    <property type="entry name" value="EF-hand-dom_pair"/>
</dbReference>
<keyword evidence="2" id="KW-0677">Repeat</keyword>
<accession>A0A7S4Q676</accession>
<proteinExistence type="inferred from homology"/>
<feature type="region of interest" description="Disordered" evidence="4">
    <location>
        <begin position="134"/>
        <end position="156"/>
    </location>
</feature>
<feature type="region of interest" description="Disordered" evidence="4">
    <location>
        <begin position="73"/>
        <end position="95"/>
    </location>
</feature>
<dbReference type="GO" id="GO:0005509">
    <property type="term" value="F:calcium ion binding"/>
    <property type="evidence" value="ECO:0007669"/>
    <property type="project" value="InterPro"/>
</dbReference>
<dbReference type="Pfam" id="PF07004">
    <property type="entry name" value="SHIPPO-rpt"/>
    <property type="match status" value="5"/>
</dbReference>
<dbReference type="SMART" id="SM00054">
    <property type="entry name" value="EFh"/>
    <property type="match status" value="4"/>
</dbReference>
<dbReference type="CDD" id="cd00051">
    <property type="entry name" value="EFh"/>
    <property type="match status" value="1"/>
</dbReference>
<feature type="domain" description="EF-hand" evidence="5">
    <location>
        <begin position="42"/>
        <end position="77"/>
    </location>
</feature>
<organism evidence="6">
    <name type="scientific">Alexandrium monilatum</name>
    <dbReference type="NCBI Taxonomy" id="311494"/>
    <lineage>
        <taxon>Eukaryota</taxon>
        <taxon>Sar</taxon>
        <taxon>Alveolata</taxon>
        <taxon>Dinophyceae</taxon>
        <taxon>Gonyaulacales</taxon>
        <taxon>Pyrocystaceae</taxon>
        <taxon>Alexandrium</taxon>
    </lineage>
</organism>
<dbReference type="SUPFAM" id="SSF47473">
    <property type="entry name" value="EF-hand"/>
    <property type="match status" value="1"/>
</dbReference>
<feature type="domain" description="EF-hand" evidence="5">
    <location>
        <begin position="339"/>
        <end position="374"/>
    </location>
</feature>
<evidence type="ECO:0000256" key="2">
    <source>
        <dbReference type="ARBA" id="ARBA00022737"/>
    </source>
</evidence>
<evidence type="ECO:0000313" key="6">
    <source>
        <dbReference type="EMBL" id="CAE4573591.1"/>
    </source>
</evidence>
<name>A0A7S4Q676_9DINO</name>
<dbReference type="Pfam" id="PF13499">
    <property type="entry name" value="EF-hand_7"/>
    <property type="match status" value="2"/>
</dbReference>
<evidence type="ECO:0000259" key="5">
    <source>
        <dbReference type="PROSITE" id="PS50222"/>
    </source>
</evidence>
<keyword evidence="3" id="KW-0106">Calcium</keyword>
<dbReference type="GO" id="GO:0043226">
    <property type="term" value="C:organelle"/>
    <property type="evidence" value="ECO:0007669"/>
    <property type="project" value="UniProtKB-ARBA"/>
</dbReference>
<dbReference type="AlphaFoldDB" id="A0A7S4Q676"/>